<feature type="region of interest" description="Disordered" evidence="1">
    <location>
        <begin position="661"/>
        <end position="683"/>
    </location>
</feature>
<dbReference type="InterPro" id="IPR001680">
    <property type="entry name" value="WD40_rpt"/>
</dbReference>
<dbReference type="Proteomes" id="UP001152795">
    <property type="component" value="Unassembled WGS sequence"/>
</dbReference>
<dbReference type="GO" id="GO:0005737">
    <property type="term" value="C:cytoplasm"/>
    <property type="evidence" value="ECO:0007669"/>
    <property type="project" value="TreeGrafter"/>
</dbReference>
<keyword evidence="3" id="KW-1185">Reference proteome</keyword>
<dbReference type="PROSITE" id="PS50082">
    <property type="entry name" value="WD_REPEATS_2"/>
    <property type="match status" value="2"/>
</dbReference>
<organism evidence="2 3">
    <name type="scientific">Paramuricea clavata</name>
    <name type="common">Red gorgonian</name>
    <name type="synonym">Violescent sea-whip</name>
    <dbReference type="NCBI Taxonomy" id="317549"/>
    <lineage>
        <taxon>Eukaryota</taxon>
        <taxon>Metazoa</taxon>
        <taxon>Cnidaria</taxon>
        <taxon>Anthozoa</taxon>
        <taxon>Octocorallia</taxon>
        <taxon>Malacalcyonacea</taxon>
        <taxon>Plexauridae</taxon>
        <taxon>Paramuricea</taxon>
    </lineage>
</organism>
<accession>A0A7D9HX68</accession>
<comment type="caution">
    <text evidence="2">The sequence shown here is derived from an EMBL/GenBank/DDBJ whole genome shotgun (WGS) entry which is preliminary data.</text>
</comment>
<dbReference type="InterPro" id="IPR036322">
    <property type="entry name" value="WD40_repeat_dom_sf"/>
</dbReference>
<evidence type="ECO:0000313" key="2">
    <source>
        <dbReference type="EMBL" id="CAB3995955.1"/>
    </source>
</evidence>
<gene>
    <name evidence="2" type="ORF">PACLA_8A081847</name>
</gene>
<sequence length="1442" mass="159728">MSTSAVVPLVFWGSTPPKHVVTCILVTYDQKTVITGSKSGQLGVWDIRHLDGGEVEVIAKSLIFGHNDLVSALACACVGLENQSAVISAAENGELCLWDVDDGLCIQTNTIVGAHTNLLPFHVSTGGNKEWRVVCHGYYLDVYVVDVLTLEVLYTLSSSASSNWLAAACVVRPPRRQEDVLVGITLSGTVKIWPLKRNPENKATEAMYDQMLSQMTGVKALHVVCNPFSQRTILIVSAKQWQMYDVSNFQFLTAMPAVSGATWSAADYIQSNCVLIWSKKGKAYMYKLPERCCPEKQVVPAGQVSVRLSEEDGQPQLIHTFQDRCQEKTFNGSRMMFSFGRREPFHKLIVEGNANGRVNIWRIDEIVQKLENNEESFGKSLEAIPCSETSSYSDVWKSSTKPCGLLDSLDGGQKPVKITSSLFLAAQGKIACGRQDGSIIIISATKAAITQFLTKDNTNPAAWPKYQKLIGHRSKVTCLLYPYGEYDRYTPEHFVSGSADFTVKLWNLTSGALLTSFSANGGEILRLTCTPPKCSIRIQHCVCSIAQDHSVALLNLRDHRCLLLASCHRFPVQTVRWKPAEDFLIIGLSDGSVYVWQIETGNLDRYVTGDAAVDILNAFDDESSKSSTDGSLRSRTVFTKKLSHIATNIPKMPSQMSLRKIKRTRSSSPRLRKRAAARSPVDSYQEMSKSVPVRVTSLKTGPNESEIHVMLFDMEALICHLLVEETKTQKLGSNTRKVNKDHTKHVSFTSGNQVSPHLKFLEEIHDGAQLLVSCLHSWGLDSEIDETCISRLGLLQPVKPVSFGLLTHRKLSLIVPGWYSNSARMSGSSQNVSGGNVHDSAVGTSVTGNMKFFESRWEFCSALTTQHSLSIVALTNTLMSMAQISFLPRFDKGPTSPRRSENTTKVPEMESTSHDENPSVAIGSMIRANIKAGWSRLATLYCCLLPDKLDMVCYRPPLLHVLARRWQDRCLEIREAAQAILVTELRRINFEGRAKVVETWVQYLPQEIEGSSILMESSDSDSDLSDSGGVSVTEDDFSEDVLNVLDGAKKLFQYDASRRQATSIIMLAVIGSEFQKDLGTLTNNKAEKTSNNGQKKIGFQGELLLPSRVVYLTGRALMFILLKSQSQSPRTLSYTSMRRAAIDLIGRGFPLWEPYMDVSAVLMALLELCPDNRSHVASFSKGLPLSSAADSQRSARHALTLISTARPLVFITTLAKEVARSSSAQASLSFNQASPAAIAVYSHVRHQPSSADIQHSSTLHRSKKEILRVLELMIEKTQQEVIKLLPEVVQILVHCIEPRHLKERGLMEIFPALFKFHMISYCSNTRRLAVGSKSGQLTMYELRSAKEQVIPAHSSAITAVQFSKDSKLLATYSYEEAKINFWQASSSLFGVLGSGIKCIRSTTVSKDVKITPVNLRQTKLVWVNQKSVVLLLPDSTQYKFTV</sequence>
<dbReference type="Pfam" id="PF00400">
    <property type="entry name" value="WD40"/>
    <property type="match status" value="3"/>
</dbReference>
<reference evidence="2" key="1">
    <citation type="submission" date="2020-04" db="EMBL/GenBank/DDBJ databases">
        <authorList>
            <person name="Alioto T."/>
            <person name="Alioto T."/>
            <person name="Gomez Garrido J."/>
        </authorList>
    </citation>
    <scope>NUCLEOTIDE SEQUENCE</scope>
    <source>
        <strain evidence="2">A484AB</strain>
    </source>
</reference>
<dbReference type="PANTHER" id="PTHR44099">
    <property type="entry name" value="RABCONNECTIN-3B, ISOFORM A"/>
    <property type="match status" value="1"/>
</dbReference>
<dbReference type="SUPFAM" id="SSF50978">
    <property type="entry name" value="WD40 repeat-like"/>
    <property type="match status" value="1"/>
</dbReference>
<feature type="compositionally biased region" description="Basic residues" evidence="1">
    <location>
        <begin position="661"/>
        <end position="676"/>
    </location>
</feature>
<dbReference type="Gene3D" id="2.130.10.10">
    <property type="entry name" value="YVTN repeat-like/Quinoprotein amine dehydrogenase"/>
    <property type="match status" value="3"/>
</dbReference>
<feature type="compositionally biased region" description="Basic and acidic residues" evidence="1">
    <location>
        <begin position="898"/>
        <end position="917"/>
    </location>
</feature>
<dbReference type="EMBL" id="CACRXK020002767">
    <property type="protein sequence ID" value="CAB3995955.1"/>
    <property type="molecule type" value="Genomic_DNA"/>
</dbReference>
<name>A0A7D9HX68_PARCT</name>
<dbReference type="InterPro" id="IPR011047">
    <property type="entry name" value="Quinoprotein_ADH-like_sf"/>
</dbReference>
<dbReference type="SUPFAM" id="SSF50998">
    <property type="entry name" value="Quinoprotein alcohol dehydrogenase-like"/>
    <property type="match status" value="1"/>
</dbReference>
<protein>
    <submittedName>
        <fullName evidence="2">WD repeat-containing 7</fullName>
    </submittedName>
</protein>
<proteinExistence type="predicted"/>
<dbReference type="PANTHER" id="PTHR44099:SF4">
    <property type="entry name" value="RABCONNECTIN-3B, ISOFORM A"/>
    <property type="match status" value="1"/>
</dbReference>
<evidence type="ECO:0000313" key="3">
    <source>
        <dbReference type="Proteomes" id="UP001152795"/>
    </source>
</evidence>
<dbReference type="OrthoDB" id="338622at2759"/>
<dbReference type="SMART" id="SM00320">
    <property type="entry name" value="WD40"/>
    <property type="match status" value="7"/>
</dbReference>
<feature type="region of interest" description="Disordered" evidence="1">
    <location>
        <begin position="890"/>
        <end position="917"/>
    </location>
</feature>
<evidence type="ECO:0000256" key="1">
    <source>
        <dbReference type="SAM" id="MobiDB-lite"/>
    </source>
</evidence>
<dbReference type="InterPro" id="IPR049916">
    <property type="entry name" value="WDR72-like"/>
</dbReference>
<dbReference type="PROSITE" id="PS50294">
    <property type="entry name" value="WD_REPEATS_REGION"/>
    <property type="match status" value="1"/>
</dbReference>
<dbReference type="InterPro" id="IPR015943">
    <property type="entry name" value="WD40/YVTN_repeat-like_dom_sf"/>
</dbReference>